<protein>
    <submittedName>
        <fullName evidence="2">WGR domain-containing protein</fullName>
    </submittedName>
</protein>
<dbReference type="InterPro" id="IPR049809">
    <property type="entry name" value="YehF/YfeS-like_WGR"/>
</dbReference>
<dbReference type="PROSITE" id="PS51977">
    <property type="entry name" value="WGR"/>
    <property type="match status" value="1"/>
</dbReference>
<evidence type="ECO:0000313" key="3">
    <source>
        <dbReference type="Proteomes" id="UP000403266"/>
    </source>
</evidence>
<reference evidence="2 3" key="1">
    <citation type="journal article" date="2019" name="Syst. Appl. Microbiol.">
        <title>Microvirga tunisiensis sp. nov., a root nodule symbiotic bacterium isolated from Lupinus micranthus and L. luteus grown in Northern Tunisia.</title>
        <authorList>
            <person name="Msaddak A."/>
            <person name="Rejili M."/>
            <person name="Duran D."/>
            <person name="Mars M."/>
            <person name="Palacios J.M."/>
            <person name="Ruiz-Argueso T."/>
            <person name="Rey L."/>
            <person name="Imperial J."/>
        </authorList>
    </citation>
    <scope>NUCLEOTIDE SEQUENCE [LARGE SCALE GENOMIC DNA]</scope>
    <source>
        <strain evidence="2 3">Lmie10</strain>
    </source>
</reference>
<name>A0A5N7MUI2_9HYPH</name>
<evidence type="ECO:0000313" key="2">
    <source>
        <dbReference type="EMBL" id="MPR29754.1"/>
    </source>
</evidence>
<dbReference type="InterPro" id="IPR036930">
    <property type="entry name" value="WGR_dom_sf"/>
</dbReference>
<accession>A0A5N7MUI2</accession>
<dbReference type="Proteomes" id="UP000403266">
    <property type="component" value="Unassembled WGS sequence"/>
</dbReference>
<dbReference type="AlphaFoldDB" id="A0A5N7MUI2"/>
<dbReference type="Pfam" id="PF05406">
    <property type="entry name" value="WGR"/>
    <property type="match status" value="1"/>
</dbReference>
<evidence type="ECO:0000259" key="1">
    <source>
        <dbReference type="PROSITE" id="PS51977"/>
    </source>
</evidence>
<dbReference type="CDD" id="cd07996">
    <property type="entry name" value="WGR_MMR_like"/>
    <property type="match status" value="1"/>
</dbReference>
<organism evidence="2 3">
    <name type="scientific">Microvirga tunisiensis</name>
    <dbReference type="NCBI Taxonomy" id="2108360"/>
    <lineage>
        <taxon>Bacteria</taxon>
        <taxon>Pseudomonadati</taxon>
        <taxon>Pseudomonadota</taxon>
        <taxon>Alphaproteobacteria</taxon>
        <taxon>Hyphomicrobiales</taxon>
        <taxon>Methylobacteriaceae</taxon>
        <taxon>Microvirga</taxon>
    </lineage>
</organism>
<proteinExistence type="predicted"/>
<comment type="caution">
    <text evidence="2">The sequence shown here is derived from an EMBL/GenBank/DDBJ whole genome shotgun (WGS) entry which is preliminary data.</text>
</comment>
<gene>
    <name evidence="2" type="ORF">FS320_32925</name>
</gene>
<dbReference type="InterPro" id="IPR008893">
    <property type="entry name" value="WGR_domain"/>
</dbReference>
<sequence length="84" mass="9854">MPDDLRSPIKHHLVLHKRDPERRVTRFYSLMIERDRFGTVRLGRNWRRIGTKGQEMVEIQADETEAGKAEALAQAKRRRGCQAL</sequence>
<keyword evidence="3" id="KW-1185">Reference proteome</keyword>
<feature type="domain" description="WGR" evidence="1">
    <location>
        <begin position="1"/>
        <end position="84"/>
    </location>
</feature>
<dbReference type="EMBL" id="VOSK01000265">
    <property type="protein sequence ID" value="MPR29754.1"/>
    <property type="molecule type" value="Genomic_DNA"/>
</dbReference>
<dbReference type="SUPFAM" id="SSF142921">
    <property type="entry name" value="WGR domain-like"/>
    <property type="match status" value="1"/>
</dbReference>